<evidence type="ECO:0000256" key="1">
    <source>
        <dbReference type="SAM" id="MobiDB-lite"/>
    </source>
</evidence>
<gene>
    <name evidence="2" type="ORF">CALCODRAFT_513347</name>
    <name evidence="3" type="ORF">CALCODRAFT_526463</name>
</gene>
<feature type="region of interest" description="Disordered" evidence="1">
    <location>
        <begin position="71"/>
        <end position="108"/>
    </location>
</feature>
<evidence type="ECO:0000313" key="2">
    <source>
        <dbReference type="EMBL" id="KZT50338.1"/>
    </source>
</evidence>
<sequence>MARDKPQSASLRECAVSRRRKRPSETKVTDFKADRGASDRSCQDRQQLHVRFVTPMASNLTILEGENARRLPVTGSADNAEERKTVPDNSVRTGKHPQPSTPAPIPPDIVDKLATLDVSIEEGDDGWESIWTHRDLFTPLPDATCPLSETYEKHAVLLEPNLQTVAGHTMSNHWPAKPFKPDDGPVWFFKREHLSSRKTWQLLDWSKDHSLVIVDGALVEKPLEWDVRRIGKWRDPNICYETTVQSPLPPQLAKLYKVDGEDAERRTLWMPIRHVVEATIALKLYPIIHMSGMNNTARTCSVDRYPLESLDSGTAIWNATACIGGLVRDPPYWRLETLSTRGALTGGASEFAGLALSLAITGGTSNQPVKNAITVKEGGRLVWFIGKGLEETGMKQQPTKDDLELFAAKGLPIYMIHLENQALWIQGQHLHGAVSTTHTRSESCSFLMSTHFPQIHHERMRQALWDGDMPAAAHPAIGCNGMRK</sequence>
<name>A0A165KDR7_9BASI</name>
<reference evidence="3 4" key="1">
    <citation type="journal article" date="2016" name="Mol. Biol. Evol.">
        <title>Comparative Genomics of Early-Diverging Mushroom-Forming Fungi Provides Insights into the Origins of Lignocellulose Decay Capabilities.</title>
        <authorList>
            <person name="Nagy L.G."/>
            <person name="Riley R."/>
            <person name="Tritt A."/>
            <person name="Adam C."/>
            <person name="Daum C."/>
            <person name="Floudas D."/>
            <person name="Sun H."/>
            <person name="Yadav J.S."/>
            <person name="Pangilinan J."/>
            <person name="Larsson K.H."/>
            <person name="Matsuura K."/>
            <person name="Barry K."/>
            <person name="Labutti K."/>
            <person name="Kuo R."/>
            <person name="Ohm R.A."/>
            <person name="Bhattacharya S.S."/>
            <person name="Shirouzu T."/>
            <person name="Yoshinaga Y."/>
            <person name="Martin F.M."/>
            <person name="Grigoriev I.V."/>
            <person name="Hibbett D.S."/>
        </authorList>
    </citation>
    <scope>NUCLEOTIDE SEQUENCE [LARGE SCALE GENOMIC DNA]</scope>
    <source>
        <strain evidence="3 4">HHB12733</strain>
    </source>
</reference>
<feature type="region of interest" description="Disordered" evidence="1">
    <location>
        <begin position="1"/>
        <end position="44"/>
    </location>
</feature>
<proteinExistence type="predicted"/>
<dbReference type="EMBL" id="KV423914">
    <property type="protein sequence ID" value="KZT63004.1"/>
    <property type="molecule type" value="Genomic_DNA"/>
</dbReference>
<evidence type="ECO:0000313" key="3">
    <source>
        <dbReference type="EMBL" id="KZT63004.1"/>
    </source>
</evidence>
<dbReference type="AlphaFoldDB" id="A0A165KDR7"/>
<feature type="compositionally biased region" description="Basic and acidic residues" evidence="1">
    <location>
        <begin position="23"/>
        <end position="44"/>
    </location>
</feature>
<keyword evidence="4" id="KW-1185">Reference proteome</keyword>
<evidence type="ECO:0000313" key="4">
    <source>
        <dbReference type="Proteomes" id="UP000076842"/>
    </source>
</evidence>
<accession>A0A165KDR7</accession>
<organism evidence="3 4">
    <name type="scientific">Calocera cornea HHB12733</name>
    <dbReference type="NCBI Taxonomy" id="1353952"/>
    <lineage>
        <taxon>Eukaryota</taxon>
        <taxon>Fungi</taxon>
        <taxon>Dikarya</taxon>
        <taxon>Basidiomycota</taxon>
        <taxon>Agaricomycotina</taxon>
        <taxon>Dacrymycetes</taxon>
        <taxon>Dacrymycetales</taxon>
        <taxon>Dacrymycetaceae</taxon>
        <taxon>Calocera</taxon>
    </lineage>
</organism>
<protein>
    <submittedName>
        <fullName evidence="3">Uncharacterized protein</fullName>
    </submittedName>
</protein>
<dbReference type="Proteomes" id="UP000076842">
    <property type="component" value="Unassembled WGS sequence"/>
</dbReference>
<dbReference type="EMBL" id="KV424187">
    <property type="protein sequence ID" value="KZT50338.1"/>
    <property type="molecule type" value="Genomic_DNA"/>
</dbReference>